<keyword evidence="2" id="KW-1185">Reference proteome</keyword>
<evidence type="ECO:0000313" key="2">
    <source>
        <dbReference type="Proteomes" id="UP001207468"/>
    </source>
</evidence>
<organism evidence="1 2">
    <name type="scientific">Russula earlei</name>
    <dbReference type="NCBI Taxonomy" id="71964"/>
    <lineage>
        <taxon>Eukaryota</taxon>
        <taxon>Fungi</taxon>
        <taxon>Dikarya</taxon>
        <taxon>Basidiomycota</taxon>
        <taxon>Agaricomycotina</taxon>
        <taxon>Agaricomycetes</taxon>
        <taxon>Russulales</taxon>
        <taxon>Russulaceae</taxon>
        <taxon>Russula</taxon>
    </lineage>
</organism>
<dbReference type="Proteomes" id="UP001207468">
    <property type="component" value="Unassembled WGS sequence"/>
</dbReference>
<sequence>MPSFDFHGSVLLYRVISIIFQTLFYGIYLCLVPISVYVMMSKGLKVRSRKLLFGMTTIMFVLSSIYWISSVVVTFMVIDAWFSELDPATHQAPDWLPMFSAVLLVNYTLADVVVVWRAWVLCSEQHRAILIAPVVCLVLNALSYLITVAVRAGLLITPEDVRIHRNLAQVIDVMQVADLGLSLLTNILATAIIGVKAWKYRQVLVKGGPYSQTRTPAGKLMALLIESGVLYVLIGLTIFASLFIPLPFQTLGDILVPVGVQLAGMYPIAVLLLMDQNYSFDTTTYISSGSVLDISSSRISRIEPMTFRSGPESGNGLTSATEDRKLPHANAFITFMEIDDDVERTAGSSAGSGEARFS</sequence>
<name>A0ACC0U934_9AGAM</name>
<dbReference type="EMBL" id="JAGFNK010000098">
    <property type="protein sequence ID" value="KAI9508219.1"/>
    <property type="molecule type" value="Genomic_DNA"/>
</dbReference>
<accession>A0ACC0U934</accession>
<protein>
    <submittedName>
        <fullName evidence="1">Uncharacterized protein</fullName>
    </submittedName>
</protein>
<proteinExistence type="predicted"/>
<gene>
    <name evidence="1" type="ORF">F5148DRAFT_980146</name>
</gene>
<comment type="caution">
    <text evidence="1">The sequence shown here is derived from an EMBL/GenBank/DDBJ whole genome shotgun (WGS) entry which is preliminary data.</text>
</comment>
<evidence type="ECO:0000313" key="1">
    <source>
        <dbReference type="EMBL" id="KAI9508219.1"/>
    </source>
</evidence>
<reference evidence="1" key="1">
    <citation type="submission" date="2021-03" db="EMBL/GenBank/DDBJ databases">
        <title>Evolutionary priming and transition to the ectomycorrhizal habit in an iconic lineage of mushroom-forming fungi: is preadaptation a requirement?</title>
        <authorList>
            <consortium name="DOE Joint Genome Institute"/>
            <person name="Looney B.P."/>
            <person name="Miyauchi S."/>
            <person name="Morin E."/>
            <person name="Drula E."/>
            <person name="Courty P.E."/>
            <person name="Chicoki N."/>
            <person name="Fauchery L."/>
            <person name="Kohler A."/>
            <person name="Kuo A."/>
            <person name="LaButti K."/>
            <person name="Pangilinan J."/>
            <person name="Lipzen A."/>
            <person name="Riley R."/>
            <person name="Andreopoulos W."/>
            <person name="He G."/>
            <person name="Johnson J."/>
            <person name="Barry K.W."/>
            <person name="Grigoriev I.V."/>
            <person name="Nagy L."/>
            <person name="Hibbett D."/>
            <person name="Henrissat B."/>
            <person name="Matheny P.B."/>
            <person name="Labbe J."/>
            <person name="Martin A.F."/>
        </authorList>
    </citation>
    <scope>NUCLEOTIDE SEQUENCE</scope>
    <source>
        <strain evidence="1">BPL698</strain>
    </source>
</reference>